<dbReference type="AlphaFoldDB" id="A0A941EPL6"/>
<proteinExistence type="predicted"/>
<evidence type="ECO:0000313" key="1">
    <source>
        <dbReference type="EMBL" id="MBR7834970.1"/>
    </source>
</evidence>
<gene>
    <name evidence="1" type="ORF">KDL01_16975</name>
</gene>
<comment type="caution">
    <text evidence="1">The sequence shown here is derived from an EMBL/GenBank/DDBJ whole genome shotgun (WGS) entry which is preliminary data.</text>
</comment>
<reference evidence="1" key="1">
    <citation type="submission" date="2021-04" db="EMBL/GenBank/DDBJ databases">
        <title>Genome based classification of Actinospica acidithermotolerans sp. nov., an actinobacterium isolated from an Indonesian hot spring.</title>
        <authorList>
            <person name="Kusuma A.B."/>
            <person name="Putra K.E."/>
            <person name="Nafisah S."/>
            <person name="Loh J."/>
            <person name="Nouioui I."/>
            <person name="Goodfellow M."/>
        </authorList>
    </citation>
    <scope>NUCLEOTIDE SEQUENCE</scope>
    <source>
        <strain evidence="1">CSCA 57</strain>
    </source>
</reference>
<dbReference type="Proteomes" id="UP000675781">
    <property type="component" value="Unassembled WGS sequence"/>
</dbReference>
<keyword evidence="2" id="KW-1185">Reference proteome</keyword>
<accession>A0A941EPL6</accession>
<protein>
    <submittedName>
        <fullName evidence="1">DUF2617 family protein</fullName>
    </submittedName>
</protein>
<dbReference type="Pfam" id="PF10936">
    <property type="entry name" value="DUF2617"/>
    <property type="match status" value="1"/>
</dbReference>
<organism evidence="1 2">
    <name type="scientific">Actinospica durhamensis</name>
    <dbReference type="NCBI Taxonomy" id="1508375"/>
    <lineage>
        <taxon>Bacteria</taxon>
        <taxon>Bacillati</taxon>
        <taxon>Actinomycetota</taxon>
        <taxon>Actinomycetes</taxon>
        <taxon>Catenulisporales</taxon>
        <taxon>Actinospicaceae</taxon>
        <taxon>Actinospica</taxon>
    </lineage>
</organism>
<dbReference type="InterPro" id="IPR024486">
    <property type="entry name" value="DUF2617"/>
</dbReference>
<dbReference type="RefSeq" id="WP_212529484.1">
    <property type="nucleotide sequence ID" value="NZ_JAGSOG010000077.1"/>
</dbReference>
<sequence length="218" mass="23306">MPESPPPVRHTVVELVAPYRDTRAEDLCWSLTLPVQPALAVRTVRLAGFVLELRLLGASHQVLLWTEQNGELRCVETVACLPGLAAPMPEGAASPLAEGYYEFASRIVVLEPARFALAAERIRRDCVRNGASLVGAYPGAPDALTAILPEPDGAGVRWTTWHSYPQNGRLVRTNGAFRRTLAPKQGGSALGDQGEGLDGVRSYGAGPPPVAVVSCHRP</sequence>
<dbReference type="EMBL" id="JAGSOG010000077">
    <property type="protein sequence ID" value="MBR7834970.1"/>
    <property type="molecule type" value="Genomic_DNA"/>
</dbReference>
<evidence type="ECO:0000313" key="2">
    <source>
        <dbReference type="Proteomes" id="UP000675781"/>
    </source>
</evidence>
<name>A0A941EPL6_9ACTN</name>